<feature type="domain" description="Heterokaryon incompatibility" evidence="1">
    <location>
        <begin position="23"/>
        <end position="114"/>
    </location>
</feature>
<evidence type="ECO:0000259" key="2">
    <source>
        <dbReference type="Pfam" id="PF26640"/>
    </source>
</evidence>
<dbReference type="InterPro" id="IPR058525">
    <property type="entry name" value="DUF8212"/>
</dbReference>
<dbReference type="PANTHER" id="PTHR10622">
    <property type="entry name" value="HET DOMAIN-CONTAINING PROTEIN"/>
    <property type="match status" value="1"/>
</dbReference>
<accession>A0A6H0Y5M4</accession>
<dbReference type="Pfam" id="PF26640">
    <property type="entry name" value="DUF8212"/>
    <property type="match status" value="1"/>
</dbReference>
<sequence length="539" mass="60659">MILLNVYSHTLTEFSDARARPDYAILSHRWTNDEVLYSDIQSGRAAAKTTGFAKLKACSALVKQEGLQWIWCDTYCIDKTSSAALSESINSMYAWYAAAKVCYAYIYDQDKTVFLEGKQKSTWFARGWTLQELLAPKRLSLYDKHWSLIGTRQGQRQIISHFTRIPESMLLDVPSRSLSSLSIAQRMSWAASREVTKAEDIAYCLMGLFDVNMALLYGEGAVKAFHRLQEHIMLRSTDQSIFAWTQSDASPSAYHGLMADHPSAFGNVRLSDTEKLHQDQESYHITNRGLSIHLELHPVQGQHNLFHALLPDVAHHDEDDNLHPTGFLLQKLGYDVQQYARVCCNQLISGWPYVGFEQDPTLVYVRQDVNDFTIDGGTPRCLVLRKLVLSPEYLLLSARTRSTYSGPGVSLLPLEEYPFLGPRGSQADLSSKPRTLSMKLTFGYAPETSSLITIFVGPLLDKELGPVFTVLEDTDGESQKKILEADHEWTSKAESDAVFFKPGTTHVVGAHRVTVEVQRIPDMPRCLYALDICLESADE</sequence>
<dbReference type="InterPro" id="IPR010730">
    <property type="entry name" value="HET"/>
</dbReference>
<dbReference type="OrthoDB" id="20872at2759"/>
<evidence type="ECO:0000313" key="3">
    <source>
        <dbReference type="EMBL" id="QIX02303.1"/>
    </source>
</evidence>
<dbReference type="EMBL" id="CP051143">
    <property type="protein sequence ID" value="QIX02303.1"/>
    <property type="molecule type" value="Genomic_DNA"/>
</dbReference>
<organism evidence="3 4">
    <name type="scientific">Peltaster fructicola</name>
    <dbReference type="NCBI Taxonomy" id="286661"/>
    <lineage>
        <taxon>Eukaryota</taxon>
        <taxon>Fungi</taxon>
        <taxon>Dikarya</taxon>
        <taxon>Ascomycota</taxon>
        <taxon>Pezizomycotina</taxon>
        <taxon>Dothideomycetes</taxon>
        <taxon>Dothideomycetes incertae sedis</taxon>
        <taxon>Peltaster</taxon>
    </lineage>
</organism>
<feature type="domain" description="DUF8212" evidence="2">
    <location>
        <begin position="223"/>
        <end position="260"/>
    </location>
</feature>
<name>A0A6H0Y5M4_9PEZI</name>
<keyword evidence="4" id="KW-1185">Reference proteome</keyword>
<evidence type="ECO:0000259" key="1">
    <source>
        <dbReference type="Pfam" id="PF06985"/>
    </source>
</evidence>
<gene>
    <name evidence="3" type="ORF">AMS68_007820</name>
</gene>
<reference evidence="3 4" key="1">
    <citation type="journal article" date="2016" name="Sci. Rep.">
        <title>Peltaster fructicola genome reveals evolution from an invasive phytopathogen to an ectophytic parasite.</title>
        <authorList>
            <person name="Xu C."/>
            <person name="Chen H."/>
            <person name="Gleason M.L."/>
            <person name="Xu J.R."/>
            <person name="Liu H."/>
            <person name="Zhang R."/>
            <person name="Sun G."/>
        </authorList>
    </citation>
    <scope>NUCLEOTIDE SEQUENCE [LARGE SCALE GENOMIC DNA]</scope>
    <source>
        <strain evidence="3 4">LNHT1506</strain>
    </source>
</reference>
<dbReference type="AlphaFoldDB" id="A0A6H0Y5M4"/>
<evidence type="ECO:0000313" key="4">
    <source>
        <dbReference type="Proteomes" id="UP000503462"/>
    </source>
</evidence>
<dbReference type="PANTHER" id="PTHR10622:SF10">
    <property type="entry name" value="HET DOMAIN-CONTAINING PROTEIN"/>
    <property type="match status" value="1"/>
</dbReference>
<dbReference type="Pfam" id="PF06985">
    <property type="entry name" value="HET"/>
    <property type="match status" value="1"/>
</dbReference>
<proteinExistence type="predicted"/>
<dbReference type="Proteomes" id="UP000503462">
    <property type="component" value="Chromosome 5"/>
</dbReference>
<protein>
    <submittedName>
        <fullName evidence="3">Uncharacterized protein</fullName>
    </submittedName>
</protein>